<comment type="caution">
    <text evidence="1">The sequence shown here is derived from an EMBL/GenBank/DDBJ whole genome shotgun (WGS) entry which is preliminary data.</text>
</comment>
<reference evidence="1" key="1">
    <citation type="submission" date="2023-03" db="EMBL/GenBank/DDBJ databases">
        <title>Massive genome expansion in bonnet fungi (Mycena s.s.) driven by repeated elements and novel gene families across ecological guilds.</title>
        <authorList>
            <consortium name="Lawrence Berkeley National Laboratory"/>
            <person name="Harder C.B."/>
            <person name="Miyauchi S."/>
            <person name="Viragh M."/>
            <person name="Kuo A."/>
            <person name="Thoen E."/>
            <person name="Andreopoulos B."/>
            <person name="Lu D."/>
            <person name="Skrede I."/>
            <person name="Drula E."/>
            <person name="Henrissat B."/>
            <person name="Morin E."/>
            <person name="Kohler A."/>
            <person name="Barry K."/>
            <person name="LaButti K."/>
            <person name="Morin E."/>
            <person name="Salamov A."/>
            <person name="Lipzen A."/>
            <person name="Mereny Z."/>
            <person name="Hegedus B."/>
            <person name="Baldrian P."/>
            <person name="Stursova M."/>
            <person name="Weitz H."/>
            <person name="Taylor A."/>
            <person name="Grigoriev I.V."/>
            <person name="Nagy L.G."/>
            <person name="Martin F."/>
            <person name="Kauserud H."/>
        </authorList>
    </citation>
    <scope>NUCLEOTIDE SEQUENCE</scope>
    <source>
        <strain evidence="1">CBHHK182m</strain>
    </source>
</reference>
<keyword evidence="2" id="KW-1185">Reference proteome</keyword>
<dbReference type="Proteomes" id="UP001215598">
    <property type="component" value="Unassembled WGS sequence"/>
</dbReference>
<name>A0AAD7I2A0_9AGAR</name>
<organism evidence="1 2">
    <name type="scientific">Mycena metata</name>
    <dbReference type="NCBI Taxonomy" id="1033252"/>
    <lineage>
        <taxon>Eukaryota</taxon>
        <taxon>Fungi</taxon>
        <taxon>Dikarya</taxon>
        <taxon>Basidiomycota</taxon>
        <taxon>Agaricomycotina</taxon>
        <taxon>Agaricomycetes</taxon>
        <taxon>Agaricomycetidae</taxon>
        <taxon>Agaricales</taxon>
        <taxon>Marasmiineae</taxon>
        <taxon>Mycenaceae</taxon>
        <taxon>Mycena</taxon>
    </lineage>
</organism>
<dbReference type="AlphaFoldDB" id="A0AAD7I2A0"/>
<proteinExistence type="predicted"/>
<accession>A0AAD7I2A0</accession>
<evidence type="ECO:0000313" key="1">
    <source>
        <dbReference type="EMBL" id="KAJ7733454.1"/>
    </source>
</evidence>
<dbReference type="EMBL" id="JARKIB010000138">
    <property type="protein sequence ID" value="KAJ7733454.1"/>
    <property type="molecule type" value="Genomic_DNA"/>
</dbReference>
<protein>
    <submittedName>
        <fullName evidence="1">Uncharacterized protein</fullName>
    </submittedName>
</protein>
<gene>
    <name evidence="1" type="ORF">B0H16DRAFT_1328119</name>
</gene>
<sequence length="124" mass="13225">MDSGKTNSRLGKIPLVIGMPVMVTQNFDVPGGVVNGCAGTLVSVRYQTGPDGKRHAISCVVEAPNTTPGIMPELPLHHVVSLRDTVKLRFKHPYSKTTLSVDKPAIGPRAEFANFAHSVPLAVL</sequence>
<evidence type="ECO:0000313" key="2">
    <source>
        <dbReference type="Proteomes" id="UP001215598"/>
    </source>
</evidence>